<feature type="compositionally biased region" description="Pro residues" evidence="1">
    <location>
        <begin position="513"/>
        <end position="532"/>
    </location>
</feature>
<feature type="region of interest" description="Disordered" evidence="1">
    <location>
        <begin position="513"/>
        <end position="548"/>
    </location>
</feature>
<keyword evidence="2" id="KW-0812">Transmembrane</keyword>
<feature type="region of interest" description="Disordered" evidence="1">
    <location>
        <begin position="426"/>
        <end position="447"/>
    </location>
</feature>
<accession>A0A3S4DJ83</accession>
<feature type="compositionally biased region" description="Low complexity" evidence="1">
    <location>
        <begin position="426"/>
        <end position="441"/>
    </location>
</feature>
<dbReference type="InterPro" id="IPR044016">
    <property type="entry name" value="Big_13"/>
</dbReference>
<dbReference type="EMBL" id="RZNB01000001">
    <property type="protein sequence ID" value="RWZ52762.1"/>
    <property type="molecule type" value="Genomic_DNA"/>
</dbReference>
<organism evidence="4 5">
    <name type="scientific">Labedella phragmitis</name>
    <dbReference type="NCBI Taxonomy" id="2498849"/>
    <lineage>
        <taxon>Bacteria</taxon>
        <taxon>Bacillati</taxon>
        <taxon>Actinomycetota</taxon>
        <taxon>Actinomycetes</taxon>
        <taxon>Micrococcales</taxon>
        <taxon>Microbacteriaceae</taxon>
        <taxon>Labedella</taxon>
    </lineage>
</organism>
<dbReference type="Gene3D" id="2.60.40.10">
    <property type="entry name" value="Immunoglobulins"/>
    <property type="match status" value="2"/>
</dbReference>
<sequence length="735" mass="71739">MQAENEGLIRLIDERTGPRLLASRFVLRIGPDRRLFATFDRRRRSVSARELRPRRLIGSILIMFALIVALVVAGPADAKGQGAACITDAPGMNNCARFTFTGGPQSFIVPPGVTSMRVTLDGAGGAGSTGGRTIGTVMVTAGGVFSVTVGGKGLATGDGGYGGGGDGGGCSGGGSGNGLCGDGGGGLTGLWANDSAFVRAAAVLIAGGGGGRGAGDAFGGDGGGPVGGDGSPGDGPGGTGGTATAPGAGGSGFTGASGGSAVSGGGGGGGGWYGGGGGVGSPSPNGASGGGGGSGYVGGPGVIDAVSHPGAAGAPGADGTAIIEWAAPATTLTAPRDGSVSNQVSPSIVGTGSPGNTVTVTDGRSGGIVCAATVRVDHSWSCVPVVPLSSGSHLLTATETHPHGFFYPPSAPSTYIVDLTPPAVPTITGPARTTSTTPTLTGRSDPGTRLAVEDASGTTVCTTTANASGSWSCTTVALAAGRNVLTPIATNALGNSASGRGFAVDVVFEAPVPTPIPPPTEHPPPTVQPSPTVPARDAPTGPSEAAPAGTHEAISMALGFGSTSIARGVVTTMRGTVGPNTTGATVALTFTGRVTAGAVYRSVDVTLGDVDAGACVVRATEFSCSFALHTGESADVRIRVYPDALNAPDRLVQQFEVSSTDSDQDNAMTVATPVSLDRDTSDWVSAFSLDLSSFPDAFVPLLALLLLALAATVSETERRRAAATRTSSTKPGVPT</sequence>
<comment type="caution">
    <text evidence="4">The sequence shown here is derived from an EMBL/GenBank/DDBJ whole genome shotgun (WGS) entry which is preliminary data.</text>
</comment>
<feature type="domain" description="Bacterial Ig-like" evidence="3">
    <location>
        <begin position="433"/>
        <end position="505"/>
    </location>
</feature>
<evidence type="ECO:0000256" key="2">
    <source>
        <dbReference type="SAM" id="Phobius"/>
    </source>
</evidence>
<dbReference type="Pfam" id="PF19077">
    <property type="entry name" value="Big_13"/>
    <property type="match status" value="1"/>
</dbReference>
<evidence type="ECO:0000259" key="3">
    <source>
        <dbReference type="Pfam" id="PF19077"/>
    </source>
</evidence>
<reference evidence="4 5" key="1">
    <citation type="submission" date="2018-12" db="EMBL/GenBank/DDBJ databases">
        <authorList>
            <person name="Li F."/>
        </authorList>
    </citation>
    <scope>NUCLEOTIDE SEQUENCE [LARGE SCALE GENOMIC DNA]</scope>
    <source>
        <strain evidence="4 5">11W25H-1</strain>
    </source>
</reference>
<evidence type="ECO:0000313" key="5">
    <source>
        <dbReference type="Proteomes" id="UP000288547"/>
    </source>
</evidence>
<evidence type="ECO:0000313" key="4">
    <source>
        <dbReference type="EMBL" id="RWZ52762.1"/>
    </source>
</evidence>
<name>A0A3S4DJ83_9MICO</name>
<keyword evidence="2" id="KW-1133">Transmembrane helix</keyword>
<feature type="compositionally biased region" description="Polar residues" evidence="1">
    <location>
        <begin position="339"/>
        <end position="358"/>
    </location>
</feature>
<dbReference type="InterPro" id="IPR013783">
    <property type="entry name" value="Ig-like_fold"/>
</dbReference>
<keyword evidence="2" id="KW-0472">Membrane</keyword>
<feature type="region of interest" description="Disordered" evidence="1">
    <location>
        <begin position="333"/>
        <end position="358"/>
    </location>
</feature>
<dbReference type="AlphaFoldDB" id="A0A3S4DJ83"/>
<dbReference type="GO" id="GO:0005975">
    <property type="term" value="P:carbohydrate metabolic process"/>
    <property type="evidence" value="ECO:0007669"/>
    <property type="project" value="UniProtKB-ARBA"/>
</dbReference>
<feature type="region of interest" description="Disordered" evidence="1">
    <location>
        <begin position="216"/>
        <end position="256"/>
    </location>
</feature>
<feature type="transmembrane region" description="Helical" evidence="2">
    <location>
        <begin position="56"/>
        <end position="76"/>
    </location>
</feature>
<dbReference type="OrthoDB" id="5012087at2"/>
<dbReference type="Proteomes" id="UP000288547">
    <property type="component" value="Unassembled WGS sequence"/>
</dbReference>
<keyword evidence="5" id="KW-1185">Reference proteome</keyword>
<proteinExistence type="predicted"/>
<gene>
    <name evidence="4" type="ORF">ELQ90_02115</name>
</gene>
<evidence type="ECO:0000256" key="1">
    <source>
        <dbReference type="SAM" id="MobiDB-lite"/>
    </source>
</evidence>
<protein>
    <recommendedName>
        <fullName evidence="3">Bacterial Ig-like domain-containing protein</fullName>
    </recommendedName>
</protein>